<dbReference type="InterPro" id="IPR001296">
    <property type="entry name" value="Glyco_trans_1"/>
</dbReference>
<evidence type="ECO:0000313" key="3">
    <source>
        <dbReference type="EMBL" id="MBO0938816.1"/>
    </source>
</evidence>
<dbReference type="Gene3D" id="3.40.50.2000">
    <property type="entry name" value="Glycogen Phosphorylase B"/>
    <property type="match status" value="2"/>
</dbReference>
<dbReference type="InterPro" id="IPR050194">
    <property type="entry name" value="Glycosyltransferase_grp1"/>
</dbReference>
<sequence>MRILFVHNYYQQRGGEDAVFEQEVSLLRENGHTVETVEFTNAGFDGSLVGNLVGAAKSMYSNASARRMEQAIDAFQPDVVHIHNLFYSASPSVIRAAKGRGIPVVMTLHNYRLVCNSGMLSRADQVPCERCLTKTIPLAGIRHSCFRDSRVQSIQLTAITSLHKLSGIWKSVDRFIVLTDFAREKFLQSSLQLRPDQVVVKPNSIDELSYAHPEEREDFFLFVGRLSFEKGIRVLIEAARIGKFPIEIVGDGPFRPLVEQAAAELPNIRYVGKLPHNEGIERLKKCRAMILPSIWYEGLPTTILEAFATGTPVICSDQGNLNSIVTKGKTGHLFETGSATSLVSLINRLCPDQLNQHALAGFDVYRNKYEKQTVLERLISVYADLIPNAQPVVV</sequence>
<dbReference type="Pfam" id="PF13579">
    <property type="entry name" value="Glyco_trans_4_4"/>
    <property type="match status" value="1"/>
</dbReference>
<dbReference type="PANTHER" id="PTHR45947">
    <property type="entry name" value="SULFOQUINOVOSYL TRANSFERASE SQD2"/>
    <property type="match status" value="1"/>
</dbReference>
<gene>
    <name evidence="3" type="ORF">J2I47_19850</name>
</gene>
<evidence type="ECO:0000259" key="2">
    <source>
        <dbReference type="Pfam" id="PF13579"/>
    </source>
</evidence>
<comment type="caution">
    <text evidence="3">The sequence shown here is derived from an EMBL/GenBank/DDBJ whole genome shotgun (WGS) entry which is preliminary data.</text>
</comment>
<feature type="domain" description="Glycosyl transferase family 1" evidence="1">
    <location>
        <begin position="214"/>
        <end position="356"/>
    </location>
</feature>
<keyword evidence="4" id="KW-1185">Reference proteome</keyword>
<dbReference type="CDD" id="cd03801">
    <property type="entry name" value="GT4_PimA-like"/>
    <property type="match status" value="1"/>
</dbReference>
<dbReference type="InterPro" id="IPR028098">
    <property type="entry name" value="Glyco_trans_4-like_N"/>
</dbReference>
<dbReference type="SUPFAM" id="SSF53756">
    <property type="entry name" value="UDP-Glycosyltransferase/glycogen phosphorylase"/>
    <property type="match status" value="1"/>
</dbReference>
<dbReference type="PANTHER" id="PTHR45947:SF13">
    <property type="entry name" value="TRANSFERASE"/>
    <property type="match status" value="1"/>
</dbReference>
<protein>
    <submittedName>
        <fullName evidence="3">Glycosyltransferase family 4 protein</fullName>
    </submittedName>
</protein>
<dbReference type="GO" id="GO:0016757">
    <property type="term" value="F:glycosyltransferase activity"/>
    <property type="evidence" value="ECO:0007669"/>
    <property type="project" value="InterPro"/>
</dbReference>
<dbReference type="Pfam" id="PF00534">
    <property type="entry name" value="Glycos_transf_1"/>
    <property type="match status" value="1"/>
</dbReference>
<proteinExistence type="predicted"/>
<accession>A0A939K6Y8</accession>
<organism evidence="3 4">
    <name type="scientific">Fibrella rubiginis</name>
    <dbReference type="NCBI Taxonomy" id="2817060"/>
    <lineage>
        <taxon>Bacteria</taxon>
        <taxon>Pseudomonadati</taxon>
        <taxon>Bacteroidota</taxon>
        <taxon>Cytophagia</taxon>
        <taxon>Cytophagales</taxon>
        <taxon>Spirosomataceae</taxon>
        <taxon>Fibrella</taxon>
    </lineage>
</organism>
<evidence type="ECO:0000313" key="4">
    <source>
        <dbReference type="Proteomes" id="UP000664034"/>
    </source>
</evidence>
<dbReference type="AlphaFoldDB" id="A0A939K6Y8"/>
<dbReference type="EMBL" id="JAFMYV010000011">
    <property type="protein sequence ID" value="MBO0938816.1"/>
    <property type="molecule type" value="Genomic_DNA"/>
</dbReference>
<dbReference type="RefSeq" id="WP_207366355.1">
    <property type="nucleotide sequence ID" value="NZ_JAFMYV010000011.1"/>
</dbReference>
<feature type="domain" description="Glycosyltransferase subfamily 4-like N-terminal" evidence="2">
    <location>
        <begin position="59"/>
        <end position="203"/>
    </location>
</feature>
<evidence type="ECO:0000259" key="1">
    <source>
        <dbReference type="Pfam" id="PF00534"/>
    </source>
</evidence>
<dbReference type="Proteomes" id="UP000664034">
    <property type="component" value="Unassembled WGS sequence"/>
</dbReference>
<name>A0A939K6Y8_9BACT</name>
<reference evidence="3" key="1">
    <citation type="submission" date="2021-03" db="EMBL/GenBank/DDBJ databases">
        <title>Fibrella sp. HMF5335 genome sequencing and assembly.</title>
        <authorList>
            <person name="Kang H."/>
            <person name="Kim H."/>
            <person name="Bae S."/>
            <person name="Joh K."/>
        </authorList>
    </citation>
    <scope>NUCLEOTIDE SEQUENCE</scope>
    <source>
        <strain evidence="3">HMF5335</strain>
    </source>
</reference>